<dbReference type="Gene3D" id="1.10.10.60">
    <property type="entry name" value="Homeodomain-like"/>
    <property type="match status" value="1"/>
</dbReference>
<dbReference type="Pfam" id="PF13936">
    <property type="entry name" value="HTH_38"/>
    <property type="match status" value="1"/>
</dbReference>
<evidence type="ECO:0000259" key="1">
    <source>
        <dbReference type="Pfam" id="PF13936"/>
    </source>
</evidence>
<dbReference type="InterPro" id="IPR025246">
    <property type="entry name" value="IS30-like_HTH"/>
</dbReference>
<name>A0A1W2EZY7_9RHOB</name>
<dbReference type="CDD" id="cd00569">
    <property type="entry name" value="HTH_Hin_like"/>
    <property type="match status" value="1"/>
</dbReference>
<dbReference type="PROSITE" id="PS50890">
    <property type="entry name" value="PUA"/>
    <property type="match status" value="1"/>
</dbReference>
<dbReference type="Proteomes" id="UP000192330">
    <property type="component" value="Unassembled WGS sequence"/>
</dbReference>
<gene>
    <name evidence="2" type="ORF">SAMN06295998_1662</name>
</gene>
<feature type="domain" description="Transposase IS30-like HTH" evidence="1">
    <location>
        <begin position="25"/>
        <end position="61"/>
    </location>
</feature>
<evidence type="ECO:0000313" key="3">
    <source>
        <dbReference type="Proteomes" id="UP000192330"/>
    </source>
</evidence>
<dbReference type="Gene3D" id="1.10.1220.10">
    <property type="entry name" value="Met repressor-like"/>
    <property type="match status" value="1"/>
</dbReference>
<dbReference type="AlphaFoldDB" id="A0A1W2EZY7"/>
<dbReference type="CDD" id="cd22231">
    <property type="entry name" value="RHH_NikR_HicB-like"/>
    <property type="match status" value="1"/>
</dbReference>
<organism evidence="2 3">
    <name type="scientific">Primorskyibacter flagellatus</name>
    <dbReference type="NCBI Taxonomy" id="1387277"/>
    <lineage>
        <taxon>Bacteria</taxon>
        <taxon>Pseudomonadati</taxon>
        <taxon>Pseudomonadota</taxon>
        <taxon>Alphaproteobacteria</taxon>
        <taxon>Rhodobacterales</taxon>
        <taxon>Roseobacteraceae</taxon>
        <taxon>Primorskyibacter</taxon>
    </lineage>
</organism>
<accession>A0A1W2EZY7</accession>
<dbReference type="SUPFAM" id="SSF47598">
    <property type="entry name" value="Ribbon-helix-helix"/>
    <property type="match status" value="1"/>
</dbReference>
<proteinExistence type="predicted"/>
<dbReference type="InterPro" id="IPR009057">
    <property type="entry name" value="Homeodomain-like_sf"/>
</dbReference>
<dbReference type="STRING" id="1387277.SAMN06295998_1662"/>
<dbReference type="InterPro" id="IPR013321">
    <property type="entry name" value="Arc_rbn_hlx_hlx"/>
</dbReference>
<keyword evidence="3" id="KW-1185">Reference proteome</keyword>
<dbReference type="EMBL" id="FWYD01000066">
    <property type="protein sequence ID" value="SMD15142.1"/>
    <property type="molecule type" value="Genomic_DNA"/>
</dbReference>
<sequence>AYSFNCRICALLTQHDVPGGDAPMKKLKAQQRDQIFRLLRQGVSQADIARDFGVHRSTVSRMERRRVALSEEGRTTAMVGVRVSDTEATAIDEAVQRLKFRNRSEFLRAVIRAALSFPEFDGEVSTELSAVKASFDRAGGNLNQVARDMSASMKKLGRAEPSARELAQIYALHDEVIELRRALVALLGRSQKRSDVLARMIAEGSDAL</sequence>
<protein>
    <submittedName>
        <fullName evidence="2">Ribbon-helix-helix protein, copG family</fullName>
    </submittedName>
</protein>
<dbReference type="SUPFAM" id="SSF46689">
    <property type="entry name" value="Homeodomain-like"/>
    <property type="match status" value="1"/>
</dbReference>
<feature type="non-terminal residue" evidence="2">
    <location>
        <position position="1"/>
    </location>
</feature>
<evidence type="ECO:0000313" key="2">
    <source>
        <dbReference type="EMBL" id="SMD15142.1"/>
    </source>
</evidence>
<reference evidence="2 3" key="1">
    <citation type="submission" date="2017-04" db="EMBL/GenBank/DDBJ databases">
        <authorList>
            <person name="Afonso C.L."/>
            <person name="Miller P.J."/>
            <person name="Scott M.A."/>
            <person name="Spackman E."/>
            <person name="Goraichik I."/>
            <person name="Dimitrov K.M."/>
            <person name="Suarez D.L."/>
            <person name="Swayne D.E."/>
        </authorList>
    </citation>
    <scope>NUCLEOTIDE SEQUENCE [LARGE SCALE GENOMIC DNA]</scope>
    <source>
        <strain evidence="2 3">CGMCC 1.12644</strain>
    </source>
</reference>
<dbReference type="GO" id="GO:0006355">
    <property type="term" value="P:regulation of DNA-templated transcription"/>
    <property type="evidence" value="ECO:0007669"/>
    <property type="project" value="InterPro"/>
</dbReference>
<dbReference type="InterPro" id="IPR010985">
    <property type="entry name" value="Ribbon_hlx_hlx"/>
</dbReference>